<organism evidence="5 6">
    <name type="scientific">Sungouiella intermedia</name>
    <dbReference type="NCBI Taxonomy" id="45354"/>
    <lineage>
        <taxon>Eukaryota</taxon>
        <taxon>Fungi</taxon>
        <taxon>Dikarya</taxon>
        <taxon>Ascomycota</taxon>
        <taxon>Saccharomycotina</taxon>
        <taxon>Pichiomycetes</taxon>
        <taxon>Metschnikowiaceae</taxon>
        <taxon>Sungouiella</taxon>
    </lineage>
</organism>
<evidence type="ECO:0000256" key="3">
    <source>
        <dbReference type="SAM" id="MobiDB-lite"/>
    </source>
</evidence>
<evidence type="ECO:0000259" key="4">
    <source>
        <dbReference type="PROSITE" id="PS50102"/>
    </source>
</evidence>
<keyword evidence="6" id="KW-1185">Reference proteome</keyword>
<dbReference type="InterPro" id="IPR012677">
    <property type="entry name" value="Nucleotide-bd_a/b_plait_sf"/>
</dbReference>
<dbReference type="Pfam" id="PF00076">
    <property type="entry name" value="RRM_1"/>
    <property type="match status" value="1"/>
</dbReference>
<feature type="compositionally biased region" description="Acidic residues" evidence="3">
    <location>
        <begin position="232"/>
        <end position="247"/>
    </location>
</feature>
<dbReference type="GO" id="GO:0005737">
    <property type="term" value="C:cytoplasm"/>
    <property type="evidence" value="ECO:0007669"/>
    <property type="project" value="TreeGrafter"/>
</dbReference>
<keyword evidence="1 2" id="KW-0694">RNA-binding</keyword>
<dbReference type="OrthoDB" id="439808at2759"/>
<dbReference type="InterPro" id="IPR000504">
    <property type="entry name" value="RRM_dom"/>
</dbReference>
<dbReference type="EMBL" id="LT635760">
    <property type="protein sequence ID" value="SGZ55889.1"/>
    <property type="molecule type" value="Genomic_DNA"/>
</dbReference>
<dbReference type="Gene3D" id="3.30.70.330">
    <property type="match status" value="2"/>
</dbReference>
<dbReference type="PANTHER" id="PTHR23003">
    <property type="entry name" value="RNA RECOGNITION MOTIF RRM DOMAIN CONTAINING PROTEIN"/>
    <property type="match status" value="1"/>
</dbReference>
<reference evidence="5 6" key="1">
    <citation type="submission" date="2016-10" db="EMBL/GenBank/DDBJ databases">
        <authorList>
            <person name="de Groot N.N."/>
        </authorList>
    </citation>
    <scope>NUCLEOTIDE SEQUENCE [LARGE SCALE GENOMIC DNA]</scope>
    <source>
        <strain evidence="5 6">CBS 141442</strain>
    </source>
</reference>
<evidence type="ECO:0000256" key="1">
    <source>
        <dbReference type="ARBA" id="ARBA00022884"/>
    </source>
</evidence>
<evidence type="ECO:0000313" key="5">
    <source>
        <dbReference type="EMBL" id="SGZ55889.1"/>
    </source>
</evidence>
<evidence type="ECO:0000256" key="2">
    <source>
        <dbReference type="PROSITE-ProRule" id="PRU00176"/>
    </source>
</evidence>
<dbReference type="SMART" id="SM00360">
    <property type="entry name" value="RRM"/>
    <property type="match status" value="2"/>
</dbReference>
<dbReference type="GO" id="GO:1990904">
    <property type="term" value="C:ribonucleoprotein complex"/>
    <property type="evidence" value="ECO:0007669"/>
    <property type="project" value="TreeGrafter"/>
</dbReference>
<dbReference type="AlphaFoldDB" id="A0A1L0BX18"/>
<gene>
    <name evidence="5" type="ORF">SAMEA4029010_CIC11G00000003727</name>
</gene>
<dbReference type="Proteomes" id="UP000182334">
    <property type="component" value="Chromosome V"/>
</dbReference>
<accession>A0A1L0BX18</accession>
<dbReference type="STRING" id="45354.A0A1L0BX18"/>
<feature type="region of interest" description="Disordered" evidence="3">
    <location>
        <begin position="226"/>
        <end position="287"/>
    </location>
</feature>
<dbReference type="GO" id="GO:0005634">
    <property type="term" value="C:nucleus"/>
    <property type="evidence" value="ECO:0007669"/>
    <property type="project" value="TreeGrafter"/>
</dbReference>
<dbReference type="SUPFAM" id="SSF54928">
    <property type="entry name" value="RNA-binding domain, RBD"/>
    <property type="match status" value="2"/>
</dbReference>
<sequence>MSTKVYFSNLNYYTTETELQEFLSHTNVFIPNYYVRFGTHRTKPLGIAYADLPSAEEAEVVIKDLDGSFYKDRKLRVRQHTPYNPHPRFLRLSGSLRRASRHLESDDGPIDVLGEDEVQPEYEESKEQLPPSHLSKEIQYSETTLFVKGIRHKATEESLKEFFADFSPTNIKILRPRGFIGGFKPRAHSALVSFNLLEDWSLDHIIESCKSRLLDGYSLSVGKAFASRDTPDNEQEAPVEKAEEDEAASVKTVAQENVTEAKELKATEATSEENPLKPQATTEAAKV</sequence>
<feature type="domain" description="RRM" evidence="4">
    <location>
        <begin position="3"/>
        <end position="82"/>
    </location>
</feature>
<evidence type="ECO:0000313" key="6">
    <source>
        <dbReference type="Proteomes" id="UP000182334"/>
    </source>
</evidence>
<dbReference type="PROSITE" id="PS50102">
    <property type="entry name" value="RRM"/>
    <property type="match status" value="1"/>
</dbReference>
<dbReference type="InterPro" id="IPR035979">
    <property type="entry name" value="RBD_domain_sf"/>
</dbReference>
<dbReference type="GO" id="GO:0003729">
    <property type="term" value="F:mRNA binding"/>
    <property type="evidence" value="ECO:0007669"/>
    <property type="project" value="TreeGrafter"/>
</dbReference>
<protein>
    <submittedName>
        <fullName evidence="5">CIC11C00000003727</fullName>
    </submittedName>
</protein>
<name>A0A1L0BX18_9ASCO</name>
<dbReference type="PANTHER" id="PTHR23003:SF54">
    <property type="entry name" value="REGULATOR OF RDNA TRANSCRIPTION PROTEIN 5"/>
    <property type="match status" value="1"/>
</dbReference>
<proteinExistence type="predicted"/>
<dbReference type="InterPro" id="IPR050374">
    <property type="entry name" value="RRT5_SRSF_SR"/>
</dbReference>